<dbReference type="EMBL" id="SHAH01000076">
    <property type="protein sequence ID" value="RZO74923.1"/>
    <property type="molecule type" value="Genomic_DNA"/>
</dbReference>
<dbReference type="Gene3D" id="3.10.540.10">
    <property type="entry name" value="duf1285 like domain"/>
    <property type="match status" value="1"/>
</dbReference>
<proteinExistence type="predicted"/>
<dbReference type="InterPro" id="IPR048341">
    <property type="entry name" value="DUF1285_N"/>
</dbReference>
<sequence>MVAKIKSRGPAPVHLWDPPFCGDLDMVIQRDGTWVHEGKPIRRQAMVALFGSVLKKEADDFYLVTPVEKVRIQVEDCPFLITEMDVSKSNSQQQLTFHTNVGELVVANANHPLRVTEHGENQEPHPVLQVRNGLEGLISRAVFYRLVELAESARVGGQDRVGVYSAGEFFPLESV</sequence>
<dbReference type="Proteomes" id="UP000320404">
    <property type="component" value="Unassembled WGS sequence"/>
</dbReference>
<evidence type="ECO:0000313" key="4">
    <source>
        <dbReference type="Proteomes" id="UP000320404"/>
    </source>
</evidence>
<evidence type="ECO:0000259" key="2">
    <source>
        <dbReference type="Pfam" id="PF21028"/>
    </source>
</evidence>
<dbReference type="Pfam" id="PF21028">
    <property type="entry name" value="DUF1285_C"/>
    <property type="match status" value="1"/>
</dbReference>
<name>A0A520RXG0_9GAMM</name>
<dbReference type="InterPro" id="IPR010707">
    <property type="entry name" value="DUF1285"/>
</dbReference>
<feature type="domain" description="DUF1285" evidence="2">
    <location>
        <begin position="78"/>
        <end position="172"/>
    </location>
</feature>
<dbReference type="AlphaFoldDB" id="A0A520RXG0"/>
<evidence type="ECO:0000313" key="3">
    <source>
        <dbReference type="EMBL" id="RZO74923.1"/>
    </source>
</evidence>
<protein>
    <submittedName>
        <fullName evidence="3">DUF1285 domain-containing protein</fullName>
    </submittedName>
</protein>
<comment type="caution">
    <text evidence="3">The sequence shown here is derived from an EMBL/GenBank/DDBJ whole genome shotgun (WGS) entry which is preliminary data.</text>
</comment>
<evidence type="ECO:0000259" key="1">
    <source>
        <dbReference type="Pfam" id="PF06938"/>
    </source>
</evidence>
<accession>A0A520RXG0</accession>
<feature type="domain" description="DUF1285" evidence="1">
    <location>
        <begin position="11"/>
        <end position="76"/>
    </location>
</feature>
<dbReference type="Gene3D" id="2.30.270.10">
    <property type="entry name" value="duf1285 protein"/>
    <property type="match status" value="1"/>
</dbReference>
<dbReference type="PIRSF" id="PIRSF029557">
    <property type="entry name" value="UCP029557"/>
    <property type="match status" value="1"/>
</dbReference>
<organism evidence="3 4">
    <name type="scientific">OM182 bacterium</name>
    <dbReference type="NCBI Taxonomy" id="2510334"/>
    <lineage>
        <taxon>Bacteria</taxon>
        <taxon>Pseudomonadati</taxon>
        <taxon>Pseudomonadota</taxon>
        <taxon>Gammaproteobacteria</taxon>
        <taxon>OMG group</taxon>
        <taxon>OM182 clade</taxon>
    </lineage>
</organism>
<gene>
    <name evidence="3" type="ORF">EVA69_05065</name>
</gene>
<dbReference type="Pfam" id="PF06938">
    <property type="entry name" value="DUF1285_N"/>
    <property type="match status" value="1"/>
</dbReference>
<reference evidence="3 4" key="1">
    <citation type="submission" date="2019-02" db="EMBL/GenBank/DDBJ databases">
        <title>Prokaryotic population dynamics and viral predation in marine succession experiment using metagenomics: the confinement effect.</title>
        <authorList>
            <person name="Haro-Moreno J.M."/>
            <person name="Rodriguez-Valera F."/>
            <person name="Lopez-Perez M."/>
        </authorList>
    </citation>
    <scope>NUCLEOTIDE SEQUENCE [LARGE SCALE GENOMIC DNA]</scope>
    <source>
        <strain evidence="3">MED-G158</strain>
    </source>
</reference>
<dbReference type="InterPro" id="IPR023361">
    <property type="entry name" value="DUF1285_beta_roll_sf"/>
</dbReference>
<dbReference type="InterPro" id="IPR048342">
    <property type="entry name" value="DUF1285_C"/>
</dbReference>